<evidence type="ECO:0000256" key="1">
    <source>
        <dbReference type="SAM" id="MobiDB-lite"/>
    </source>
</evidence>
<protein>
    <submittedName>
        <fullName evidence="2">BAALC binder of MAP3K1 and KLF4</fullName>
    </submittedName>
</protein>
<dbReference type="PANTHER" id="PTHR14731">
    <property type="entry name" value="BRAIN AND ACUTE LEUKEMIA CYTOPLASMIC PROTEIN"/>
    <property type="match status" value="1"/>
</dbReference>
<dbReference type="Ensembl" id="ENSPMRT00000032794.1">
    <property type="protein sequence ID" value="ENSPMRP00000030918.1"/>
    <property type="gene ID" value="ENSPMRG00000020028.1"/>
</dbReference>
<dbReference type="GeneTree" id="ENSGT00390000013853"/>
<name>A0A670K051_PODMU</name>
<dbReference type="Pfam" id="PF06989">
    <property type="entry name" value="BAALC_N"/>
    <property type="match status" value="1"/>
</dbReference>
<accession>A0A670K051</accession>
<reference evidence="2" key="3">
    <citation type="submission" date="2025-09" db="UniProtKB">
        <authorList>
            <consortium name="Ensembl"/>
        </authorList>
    </citation>
    <scope>IDENTIFICATION</scope>
</reference>
<dbReference type="AlphaFoldDB" id="A0A670K051"/>
<proteinExistence type="predicted"/>
<dbReference type="OMA" id="HESWTRD"/>
<dbReference type="PANTHER" id="PTHR14731:SF0">
    <property type="entry name" value="BRAIN AND ACUTE LEUKEMIA CYTOPLASMIC PROTEIN"/>
    <property type="match status" value="1"/>
</dbReference>
<keyword evidence="3" id="KW-1185">Reference proteome</keyword>
<dbReference type="InterPro" id="IPR009728">
    <property type="entry name" value="BAALC"/>
</dbReference>
<dbReference type="GO" id="GO:0016528">
    <property type="term" value="C:sarcoplasm"/>
    <property type="evidence" value="ECO:0007669"/>
    <property type="project" value="Ensembl"/>
</dbReference>
<sequence>MGCGGSRADAIEPRYYESWTRETESTWLTNTDAEPQQPLPAAAAATGPEGG</sequence>
<organism evidence="2 3">
    <name type="scientific">Podarcis muralis</name>
    <name type="common">Wall lizard</name>
    <name type="synonym">Lacerta muralis</name>
    <dbReference type="NCBI Taxonomy" id="64176"/>
    <lineage>
        <taxon>Eukaryota</taxon>
        <taxon>Metazoa</taxon>
        <taxon>Chordata</taxon>
        <taxon>Craniata</taxon>
        <taxon>Vertebrata</taxon>
        <taxon>Euteleostomi</taxon>
        <taxon>Lepidosauria</taxon>
        <taxon>Squamata</taxon>
        <taxon>Bifurcata</taxon>
        <taxon>Unidentata</taxon>
        <taxon>Episquamata</taxon>
        <taxon>Laterata</taxon>
        <taxon>Lacertibaenia</taxon>
        <taxon>Lacertidae</taxon>
        <taxon>Podarcis</taxon>
    </lineage>
</organism>
<dbReference type="GO" id="GO:0005654">
    <property type="term" value="C:nucleoplasm"/>
    <property type="evidence" value="ECO:0007669"/>
    <property type="project" value="Ensembl"/>
</dbReference>
<feature type="region of interest" description="Disordered" evidence="1">
    <location>
        <begin position="21"/>
        <end position="51"/>
    </location>
</feature>
<dbReference type="Proteomes" id="UP000472272">
    <property type="component" value="Chromosome 7"/>
</dbReference>
<dbReference type="GO" id="GO:0005829">
    <property type="term" value="C:cytosol"/>
    <property type="evidence" value="ECO:0007669"/>
    <property type="project" value="Ensembl"/>
</dbReference>
<feature type="compositionally biased region" description="Low complexity" evidence="1">
    <location>
        <begin position="33"/>
        <end position="51"/>
    </location>
</feature>
<reference evidence="2" key="2">
    <citation type="submission" date="2025-08" db="UniProtKB">
        <authorList>
            <consortium name="Ensembl"/>
        </authorList>
    </citation>
    <scope>IDENTIFICATION</scope>
</reference>
<reference evidence="2 3" key="1">
    <citation type="journal article" date="2019" name="Proc. Natl. Acad. Sci. U.S.A.">
        <title>Regulatory changes in pterin and carotenoid genes underlie balanced color polymorphisms in the wall lizard.</title>
        <authorList>
            <person name="Andrade P."/>
            <person name="Pinho C."/>
            <person name="Perez I de Lanuza G."/>
            <person name="Afonso S."/>
            <person name="Brejcha J."/>
            <person name="Rubin C.J."/>
            <person name="Wallerman O."/>
            <person name="Pereira P."/>
            <person name="Sabatino S.J."/>
            <person name="Bellati A."/>
            <person name="Pellitteri-Rosa D."/>
            <person name="Bosakova Z."/>
            <person name="Bunikis I."/>
            <person name="Carretero M.A."/>
            <person name="Feiner N."/>
            <person name="Marsik P."/>
            <person name="Pauperio F."/>
            <person name="Salvi D."/>
            <person name="Soler L."/>
            <person name="While G.M."/>
            <person name="Uller T."/>
            <person name="Font E."/>
            <person name="Andersson L."/>
            <person name="Carneiro M."/>
        </authorList>
    </citation>
    <scope>NUCLEOTIDE SEQUENCE</scope>
</reference>
<gene>
    <name evidence="2" type="primary">BAALC</name>
</gene>
<evidence type="ECO:0000313" key="2">
    <source>
        <dbReference type="Ensembl" id="ENSPMRP00000030918.1"/>
    </source>
</evidence>
<evidence type="ECO:0000313" key="3">
    <source>
        <dbReference type="Proteomes" id="UP000472272"/>
    </source>
</evidence>